<evidence type="ECO:0000313" key="2">
    <source>
        <dbReference type="Proteomes" id="UP000439123"/>
    </source>
</evidence>
<accession>A0A653L7W3</accession>
<dbReference type="AlphaFoldDB" id="A0A653L7W3"/>
<dbReference type="EMBL" id="CABWLC010000018">
    <property type="protein sequence ID" value="VXA87749.1"/>
    <property type="molecule type" value="Genomic_DNA"/>
</dbReference>
<sequence length="327" mass="35525">MSTALLAAKKGQQHGVLDMQPVFGLVHDEGGGAIHHLRGDLQLPMSRLAMQHMLDAGAVEQGLIDLVRHKEVFDLLHRGVVAHGDPGICVGHVEPFDISHVIADVDGRPRLGRQCLRLQEDLGIRAVAFRADQGDVGAEGGPQQQQRVADVVAITEVGKLHLRQVVVVLGNGHKVGQPLTGVVEVAQAVHHRHCAVLRQLDQGLVIEHPGDDGITPARQVGSEILHRLPLAQRAVLLIQIDAVATQFGDTDVEGDPGAQGGLLEQGNHTLAGQRLAVLLWVGLYCFAQRNQRFNLGFVQITVFQKMLHRIFLVPVRIRGLPDCHRQS</sequence>
<evidence type="ECO:0000313" key="1">
    <source>
        <dbReference type="EMBL" id="VXA87749.1"/>
    </source>
</evidence>
<protein>
    <submittedName>
        <fullName evidence="1">Uncharacterized protein</fullName>
    </submittedName>
</protein>
<dbReference type="Proteomes" id="UP000439123">
    <property type="component" value="Unassembled WGS sequence"/>
</dbReference>
<reference evidence="1 2" key="1">
    <citation type="submission" date="2019-10" db="EMBL/GenBank/DDBJ databases">
        <authorList>
            <person name="Karimi E."/>
        </authorList>
    </citation>
    <scope>NUCLEOTIDE SEQUENCE [LARGE SCALE GENOMIC DNA]</scope>
    <source>
        <strain evidence="1">Aeromonas sp. 8C</strain>
    </source>
</reference>
<organism evidence="1 2">
    <name type="scientific">Aeromonas veronii</name>
    <dbReference type="NCBI Taxonomy" id="654"/>
    <lineage>
        <taxon>Bacteria</taxon>
        <taxon>Pseudomonadati</taxon>
        <taxon>Pseudomonadota</taxon>
        <taxon>Gammaproteobacteria</taxon>
        <taxon>Aeromonadales</taxon>
        <taxon>Aeromonadaceae</taxon>
        <taxon>Aeromonas</taxon>
    </lineage>
</organism>
<proteinExistence type="predicted"/>
<gene>
    <name evidence="1" type="ORF">AERO8C_50347</name>
</gene>
<name>A0A653L7W3_AERVE</name>